<keyword evidence="8" id="KW-0472">Membrane</keyword>
<comment type="similarity">
    <text evidence="2">Belongs to the tumor necrosis factor family.</text>
</comment>
<comment type="caution">
    <text evidence="10">The sequence shown here is derived from an EMBL/GenBank/DDBJ whole genome shotgun (WGS) entry which is preliminary data.</text>
</comment>
<evidence type="ECO:0000259" key="9">
    <source>
        <dbReference type="PROSITE" id="PS50049"/>
    </source>
</evidence>
<comment type="subcellular location">
    <subcellularLocation>
        <location evidence="1">Secreted</location>
    </subcellularLocation>
</comment>
<evidence type="ECO:0000313" key="10">
    <source>
        <dbReference type="EMBL" id="KAL1123231.1"/>
    </source>
</evidence>
<accession>A0ABD0Y7N7</accession>
<sequence length="380" mass="42615">MAEDEENLVKGDSQLNDNGIFITSRTFKLKTGAQSKVGFRIRSNTNLTLKQKFGSKWIQYLHVTILYLLVVVLYVELRSTKRNVYDFNLNMLNLSTKHMELELSCFRELETIRGVLAGLSGAATTSQDDEVQPEEGFIKQDIEEDTETARKKRSPPSSVSSDPSEFRSDLPGQPDNLPRSISPEKVELRTSAPNSSLGSTRFIRRSLPTFPTSALRTRRGINFVHLLGGHPESVIRDEGLIAPWFVDKSASGEFGFTSDLNLVKGQGVVEIRETGLYLIYAQVFYFTSSPQNSFSLMMHPKGNRWDDEGSPLSTCSAYYGGRSDDSGEISCFTCVARKLARGDRIYLLQRERNRMLLFREGKSFLGVVLLAHSNATQQPS</sequence>
<keyword evidence="5" id="KW-1015">Disulfide bond</keyword>
<dbReference type="PANTHER" id="PTHR15151:SF24">
    <property type="entry name" value="A PROLIFERATION-INDUCING LIGAND-LIKE PROTEIN-RELATED"/>
    <property type="match status" value="1"/>
</dbReference>
<name>A0ABD0Y7N7_9HEMI</name>
<dbReference type="Gene3D" id="2.60.120.40">
    <property type="match status" value="1"/>
</dbReference>
<evidence type="ECO:0000256" key="8">
    <source>
        <dbReference type="SAM" id="Phobius"/>
    </source>
</evidence>
<dbReference type="PANTHER" id="PTHR15151">
    <property type="entry name" value="PROTEIN EIGER"/>
    <property type="match status" value="1"/>
</dbReference>
<evidence type="ECO:0000256" key="3">
    <source>
        <dbReference type="ARBA" id="ARBA00022514"/>
    </source>
</evidence>
<feature type="region of interest" description="Disordered" evidence="7">
    <location>
        <begin position="123"/>
        <end position="199"/>
    </location>
</feature>
<keyword evidence="3" id="KW-0202">Cytokine</keyword>
<dbReference type="InterPro" id="IPR051748">
    <property type="entry name" value="TNF_Ligand_Superfamily"/>
</dbReference>
<evidence type="ECO:0000256" key="2">
    <source>
        <dbReference type="ARBA" id="ARBA00008670"/>
    </source>
</evidence>
<evidence type="ECO:0000256" key="5">
    <source>
        <dbReference type="ARBA" id="ARBA00023157"/>
    </source>
</evidence>
<proteinExistence type="inferred from homology"/>
<reference evidence="10 11" key="1">
    <citation type="submission" date="2024-07" db="EMBL/GenBank/DDBJ databases">
        <title>Chromosome-level genome assembly of the water stick insect Ranatra chinensis (Heteroptera: Nepidae).</title>
        <authorList>
            <person name="Liu X."/>
        </authorList>
    </citation>
    <scope>NUCLEOTIDE SEQUENCE [LARGE SCALE GENOMIC DNA]</scope>
    <source>
        <strain evidence="10">Cailab_2021Rc</strain>
        <tissue evidence="10">Muscle</tissue>
    </source>
</reference>
<protein>
    <recommendedName>
        <fullName evidence="9">THD domain-containing protein</fullName>
    </recommendedName>
</protein>
<evidence type="ECO:0000313" key="11">
    <source>
        <dbReference type="Proteomes" id="UP001558652"/>
    </source>
</evidence>
<feature type="domain" description="THD" evidence="9">
    <location>
        <begin position="222"/>
        <end position="370"/>
    </location>
</feature>
<dbReference type="InterPro" id="IPR006052">
    <property type="entry name" value="TNF_dom"/>
</dbReference>
<evidence type="ECO:0000256" key="4">
    <source>
        <dbReference type="ARBA" id="ARBA00022525"/>
    </source>
</evidence>
<dbReference type="PROSITE" id="PS50049">
    <property type="entry name" value="THD_2"/>
    <property type="match status" value="1"/>
</dbReference>
<dbReference type="Proteomes" id="UP001558652">
    <property type="component" value="Unassembled WGS sequence"/>
</dbReference>
<dbReference type="EMBL" id="JBFDAA010000012">
    <property type="protein sequence ID" value="KAL1123231.1"/>
    <property type="molecule type" value="Genomic_DNA"/>
</dbReference>
<keyword evidence="11" id="KW-1185">Reference proteome</keyword>
<keyword evidence="6" id="KW-0325">Glycoprotein</keyword>
<evidence type="ECO:0000256" key="7">
    <source>
        <dbReference type="SAM" id="MobiDB-lite"/>
    </source>
</evidence>
<keyword evidence="4" id="KW-0964">Secreted</keyword>
<dbReference type="Pfam" id="PF00229">
    <property type="entry name" value="TNF"/>
    <property type="match status" value="1"/>
</dbReference>
<gene>
    <name evidence="10" type="ORF">AAG570_002318</name>
</gene>
<dbReference type="SUPFAM" id="SSF49842">
    <property type="entry name" value="TNF-like"/>
    <property type="match status" value="1"/>
</dbReference>
<feature type="transmembrane region" description="Helical" evidence="8">
    <location>
        <begin position="57"/>
        <end position="75"/>
    </location>
</feature>
<keyword evidence="8" id="KW-0812">Transmembrane</keyword>
<keyword evidence="8" id="KW-1133">Transmembrane helix</keyword>
<organism evidence="10 11">
    <name type="scientific">Ranatra chinensis</name>
    <dbReference type="NCBI Taxonomy" id="642074"/>
    <lineage>
        <taxon>Eukaryota</taxon>
        <taxon>Metazoa</taxon>
        <taxon>Ecdysozoa</taxon>
        <taxon>Arthropoda</taxon>
        <taxon>Hexapoda</taxon>
        <taxon>Insecta</taxon>
        <taxon>Pterygota</taxon>
        <taxon>Neoptera</taxon>
        <taxon>Paraneoptera</taxon>
        <taxon>Hemiptera</taxon>
        <taxon>Heteroptera</taxon>
        <taxon>Panheteroptera</taxon>
        <taxon>Nepomorpha</taxon>
        <taxon>Nepidae</taxon>
        <taxon>Ranatrinae</taxon>
        <taxon>Ranatra</taxon>
    </lineage>
</organism>
<dbReference type="GO" id="GO:0005615">
    <property type="term" value="C:extracellular space"/>
    <property type="evidence" value="ECO:0007669"/>
    <property type="project" value="UniProtKB-KW"/>
</dbReference>
<evidence type="ECO:0000256" key="1">
    <source>
        <dbReference type="ARBA" id="ARBA00004613"/>
    </source>
</evidence>
<dbReference type="InterPro" id="IPR008983">
    <property type="entry name" value="Tumour_necrosis_fac-like_dom"/>
</dbReference>
<evidence type="ECO:0000256" key="6">
    <source>
        <dbReference type="ARBA" id="ARBA00023180"/>
    </source>
</evidence>
<dbReference type="GO" id="GO:0005125">
    <property type="term" value="F:cytokine activity"/>
    <property type="evidence" value="ECO:0007669"/>
    <property type="project" value="UniProtKB-KW"/>
</dbReference>
<dbReference type="AlphaFoldDB" id="A0ABD0Y7N7"/>